<dbReference type="NCBIfam" id="NF005559">
    <property type="entry name" value="PRK07231.1"/>
    <property type="match status" value="1"/>
</dbReference>
<evidence type="ECO:0000313" key="5">
    <source>
        <dbReference type="Proteomes" id="UP000799423"/>
    </source>
</evidence>
<dbReference type="InterPro" id="IPR002347">
    <property type="entry name" value="SDR_fam"/>
</dbReference>
<evidence type="ECO:0000256" key="3">
    <source>
        <dbReference type="ARBA" id="ARBA00023002"/>
    </source>
</evidence>
<dbReference type="PRINTS" id="PR00081">
    <property type="entry name" value="GDHRDH"/>
</dbReference>
<organism evidence="4 5">
    <name type="scientific">Plenodomus tracheiphilus IPT5</name>
    <dbReference type="NCBI Taxonomy" id="1408161"/>
    <lineage>
        <taxon>Eukaryota</taxon>
        <taxon>Fungi</taxon>
        <taxon>Dikarya</taxon>
        <taxon>Ascomycota</taxon>
        <taxon>Pezizomycotina</taxon>
        <taxon>Dothideomycetes</taxon>
        <taxon>Pleosporomycetidae</taxon>
        <taxon>Pleosporales</taxon>
        <taxon>Pleosporineae</taxon>
        <taxon>Leptosphaeriaceae</taxon>
        <taxon>Plenodomus</taxon>
    </lineage>
</organism>
<dbReference type="PANTHER" id="PTHR24321">
    <property type="entry name" value="DEHYDROGENASES, SHORT CHAIN"/>
    <property type="match status" value="1"/>
</dbReference>
<dbReference type="GO" id="GO:0016491">
    <property type="term" value="F:oxidoreductase activity"/>
    <property type="evidence" value="ECO:0007669"/>
    <property type="project" value="UniProtKB-KW"/>
</dbReference>
<evidence type="ECO:0000256" key="1">
    <source>
        <dbReference type="ARBA" id="ARBA00006484"/>
    </source>
</evidence>
<proteinExistence type="inferred from homology"/>
<dbReference type="SUPFAM" id="SSF51735">
    <property type="entry name" value="NAD(P)-binding Rossmann-fold domains"/>
    <property type="match status" value="1"/>
</dbReference>
<accession>A0A6A7B2D8</accession>
<gene>
    <name evidence="4" type="ORF">T440DRAFT_123079</name>
</gene>
<dbReference type="CDD" id="cd05233">
    <property type="entry name" value="SDR_c"/>
    <property type="match status" value="1"/>
</dbReference>
<reference evidence="4" key="1">
    <citation type="submission" date="2020-01" db="EMBL/GenBank/DDBJ databases">
        <authorList>
            <consortium name="DOE Joint Genome Institute"/>
            <person name="Haridas S."/>
            <person name="Albert R."/>
            <person name="Binder M."/>
            <person name="Bloem J."/>
            <person name="Labutti K."/>
            <person name="Salamov A."/>
            <person name="Andreopoulos B."/>
            <person name="Baker S.E."/>
            <person name="Barry K."/>
            <person name="Bills G."/>
            <person name="Bluhm B.H."/>
            <person name="Cannon C."/>
            <person name="Castanera R."/>
            <person name="Culley D.E."/>
            <person name="Daum C."/>
            <person name="Ezra D."/>
            <person name="Gonzalez J.B."/>
            <person name="Henrissat B."/>
            <person name="Kuo A."/>
            <person name="Liang C."/>
            <person name="Lipzen A."/>
            <person name="Lutzoni F."/>
            <person name="Magnuson J."/>
            <person name="Mondo S."/>
            <person name="Nolan M."/>
            <person name="Ohm R."/>
            <person name="Pangilinan J."/>
            <person name="Park H.-J."/>
            <person name="Ramirez L."/>
            <person name="Alfaro M."/>
            <person name="Sun H."/>
            <person name="Tritt A."/>
            <person name="Yoshinaga Y."/>
            <person name="Zwiers L.-H."/>
            <person name="Turgeon B.G."/>
            <person name="Goodwin S.B."/>
            <person name="Spatafora J.W."/>
            <person name="Crous P.W."/>
            <person name="Grigoriev I.V."/>
        </authorList>
    </citation>
    <scope>NUCLEOTIDE SEQUENCE</scope>
    <source>
        <strain evidence="4">IPT5</strain>
    </source>
</reference>
<comment type="similarity">
    <text evidence="1">Belongs to the short-chain dehydrogenases/reductases (SDR) family.</text>
</comment>
<keyword evidence="2" id="KW-0521">NADP</keyword>
<dbReference type="PRINTS" id="PR00080">
    <property type="entry name" value="SDRFAMILY"/>
</dbReference>
<dbReference type="InterPro" id="IPR036291">
    <property type="entry name" value="NAD(P)-bd_dom_sf"/>
</dbReference>
<dbReference type="AlphaFoldDB" id="A0A6A7B2D8"/>
<keyword evidence="3" id="KW-0560">Oxidoreductase</keyword>
<keyword evidence="5" id="KW-1185">Reference proteome</keyword>
<dbReference type="InterPro" id="IPR020904">
    <property type="entry name" value="Sc_DH/Rdtase_CS"/>
</dbReference>
<dbReference type="FunFam" id="3.40.50.720:FF:000084">
    <property type="entry name" value="Short-chain dehydrogenase reductase"/>
    <property type="match status" value="1"/>
</dbReference>
<sequence>MPGRLQHKVAVITGSSSGIGRATAIAFATEGAHIVCSDLTESFRPEYRTDASTLNTVQEIEKLGGKAIFVECNTARSWDIEKLIAKTVETYGRLDIMVNNAGMSIEGGTTHGPRPIWEFEEMAFERTFEVNVRGVFLGLKFATAQMIKQEPHANGDRGWIINLASVYGLGGGPGLSAYAASKHAVMGLTKVAAWDCAPHRIHVNAICPGYTQTSFIHGLLGEGSPEVAAQKAAVEAQHPLRGLGTPQDIARAAVFLASEDASWVTGIGLPVDGGYTSM</sequence>
<evidence type="ECO:0000313" key="4">
    <source>
        <dbReference type="EMBL" id="KAF2849660.1"/>
    </source>
</evidence>
<dbReference type="Gene3D" id="3.40.50.720">
    <property type="entry name" value="NAD(P)-binding Rossmann-like Domain"/>
    <property type="match status" value="1"/>
</dbReference>
<protein>
    <submittedName>
        <fullName evidence="4">Short-chain dehydrogenase/reductase-like protein</fullName>
    </submittedName>
</protein>
<dbReference type="Proteomes" id="UP000799423">
    <property type="component" value="Unassembled WGS sequence"/>
</dbReference>
<dbReference type="PANTHER" id="PTHR24321:SF8">
    <property type="entry name" value="ESTRADIOL 17-BETA-DEHYDROGENASE 8-RELATED"/>
    <property type="match status" value="1"/>
</dbReference>
<name>A0A6A7B2D8_9PLEO</name>
<dbReference type="EMBL" id="MU006310">
    <property type="protein sequence ID" value="KAF2849660.1"/>
    <property type="molecule type" value="Genomic_DNA"/>
</dbReference>
<dbReference type="Pfam" id="PF13561">
    <property type="entry name" value="adh_short_C2"/>
    <property type="match status" value="1"/>
</dbReference>
<evidence type="ECO:0000256" key="2">
    <source>
        <dbReference type="ARBA" id="ARBA00022857"/>
    </source>
</evidence>
<dbReference type="OrthoDB" id="417891at2759"/>
<dbReference type="PROSITE" id="PS00061">
    <property type="entry name" value="ADH_SHORT"/>
    <property type="match status" value="1"/>
</dbReference>